<dbReference type="AlphaFoldDB" id="A0A0R3QT69"/>
<reference evidence="1" key="1">
    <citation type="submission" date="2017-02" db="UniProtKB">
        <authorList>
            <consortium name="WormBaseParasite"/>
        </authorList>
    </citation>
    <scope>IDENTIFICATION</scope>
</reference>
<dbReference type="WBParaSite" id="BTMF_0001092101-mRNA-1">
    <property type="protein sequence ID" value="BTMF_0001092101-mRNA-1"/>
    <property type="gene ID" value="BTMF_0001092101"/>
</dbReference>
<name>A0A0R3QT69_9BILA</name>
<protein>
    <submittedName>
        <fullName evidence="1">FBD domain-containing protein</fullName>
    </submittedName>
</protein>
<proteinExistence type="predicted"/>
<evidence type="ECO:0000313" key="1">
    <source>
        <dbReference type="WBParaSite" id="BTMF_0001092101-mRNA-1"/>
    </source>
</evidence>
<accession>A0A0R3QT69</accession>
<sequence length="59" mass="6941">LDKFQVRNFGGYIMELFRYVGRNIERAKVTILLRNLDNLIGPTKNMNSCYLFLSSEVLR</sequence>
<organism evidence="1">
    <name type="scientific">Brugia timori</name>
    <dbReference type="NCBI Taxonomy" id="42155"/>
    <lineage>
        <taxon>Eukaryota</taxon>
        <taxon>Metazoa</taxon>
        <taxon>Ecdysozoa</taxon>
        <taxon>Nematoda</taxon>
        <taxon>Chromadorea</taxon>
        <taxon>Rhabditida</taxon>
        <taxon>Spirurina</taxon>
        <taxon>Spiruromorpha</taxon>
        <taxon>Filarioidea</taxon>
        <taxon>Onchocercidae</taxon>
        <taxon>Brugia</taxon>
    </lineage>
</organism>